<sequence length="60" mass="6654">MASSYKKRCRTKRLARVGAGHAREKTKINPNAVTLRGSRHGVDIILLMGYKGIKNTLSTK</sequence>
<keyword evidence="2" id="KW-1185">Reference proteome</keyword>
<protein>
    <submittedName>
        <fullName evidence="1">Uncharacterized protein</fullName>
    </submittedName>
</protein>
<gene>
    <name evidence="1" type="ORF">DSCOOX_47530</name>
</gene>
<name>A0A5K8AFV4_9BACT</name>
<evidence type="ECO:0000313" key="2">
    <source>
        <dbReference type="Proteomes" id="UP000422108"/>
    </source>
</evidence>
<dbReference type="AlphaFoldDB" id="A0A5K8AFV4"/>
<organism evidence="1 2">
    <name type="scientific">Desulfosarcina ovata subsp. ovata</name>
    <dbReference type="NCBI Taxonomy" id="2752305"/>
    <lineage>
        <taxon>Bacteria</taxon>
        <taxon>Pseudomonadati</taxon>
        <taxon>Thermodesulfobacteriota</taxon>
        <taxon>Desulfobacteria</taxon>
        <taxon>Desulfobacterales</taxon>
        <taxon>Desulfosarcinaceae</taxon>
        <taxon>Desulfosarcina</taxon>
    </lineage>
</organism>
<reference evidence="1 2" key="1">
    <citation type="submission" date="2019-11" db="EMBL/GenBank/DDBJ databases">
        <title>Comparative genomics of hydrocarbon-degrading Desulfosarcina strains.</title>
        <authorList>
            <person name="Watanabe M."/>
            <person name="Kojima H."/>
            <person name="Fukui M."/>
        </authorList>
    </citation>
    <scope>NUCLEOTIDE SEQUENCE [LARGE SCALE GENOMIC DNA]</scope>
    <source>
        <strain evidence="2">oXyS1</strain>
    </source>
</reference>
<dbReference type="Proteomes" id="UP000422108">
    <property type="component" value="Chromosome"/>
</dbReference>
<evidence type="ECO:0000313" key="1">
    <source>
        <dbReference type="EMBL" id="BBO91573.1"/>
    </source>
</evidence>
<accession>A0A5K8AFV4</accession>
<proteinExistence type="predicted"/>
<dbReference type="EMBL" id="AP021879">
    <property type="protein sequence ID" value="BBO91573.1"/>
    <property type="molecule type" value="Genomic_DNA"/>
</dbReference>